<dbReference type="AlphaFoldDB" id="A0A059FEJ9"/>
<dbReference type="InterPro" id="IPR029058">
    <property type="entry name" value="AB_hydrolase_fold"/>
</dbReference>
<dbReference type="PANTHER" id="PTHR36513:SF1">
    <property type="entry name" value="TRANSMEMBRANE PROTEIN"/>
    <property type="match status" value="1"/>
</dbReference>
<keyword evidence="1" id="KW-0732">Signal</keyword>
<dbReference type="Gene3D" id="3.40.50.1820">
    <property type="entry name" value="alpha/beta hydrolase"/>
    <property type="match status" value="1"/>
</dbReference>
<feature type="chain" id="PRO_5001578020" description="Lipoprotein" evidence="1">
    <location>
        <begin position="21"/>
        <end position="620"/>
    </location>
</feature>
<reference evidence="2 3" key="1">
    <citation type="journal article" date="2014" name="Antonie Van Leeuwenhoek">
        <title>Hyphomonas beringensis sp. nov. and Hyphomonas chukchiensis sp. nov., isolated from surface seawater of the Bering Sea and Chukchi Sea.</title>
        <authorList>
            <person name="Li C."/>
            <person name="Lai Q."/>
            <person name="Li G."/>
            <person name="Dong C."/>
            <person name="Wang J."/>
            <person name="Liao Y."/>
            <person name="Shao Z."/>
        </authorList>
    </citation>
    <scope>NUCLEOTIDE SEQUENCE [LARGE SCALE GENOMIC DNA]</scope>
    <source>
        <strain evidence="2 3">VP2</strain>
    </source>
</reference>
<proteinExistence type="predicted"/>
<evidence type="ECO:0000313" key="3">
    <source>
        <dbReference type="Proteomes" id="UP000024816"/>
    </source>
</evidence>
<dbReference type="STRING" id="1280952.HJA_06812"/>
<evidence type="ECO:0008006" key="4">
    <source>
        <dbReference type="Google" id="ProtNLM"/>
    </source>
</evidence>
<evidence type="ECO:0000313" key="2">
    <source>
        <dbReference type="EMBL" id="KCZ88986.1"/>
    </source>
</evidence>
<dbReference type="SUPFAM" id="SSF53474">
    <property type="entry name" value="alpha/beta-Hydrolases"/>
    <property type="match status" value="1"/>
</dbReference>
<dbReference type="PANTHER" id="PTHR36513">
    <property type="entry name" value="ABC TRANSMEMBRANE TYPE-1 DOMAIN-CONTAINING PROTEIN"/>
    <property type="match status" value="1"/>
</dbReference>
<dbReference type="EMBL" id="ARYJ01000004">
    <property type="protein sequence ID" value="KCZ88986.1"/>
    <property type="molecule type" value="Genomic_DNA"/>
</dbReference>
<protein>
    <recommendedName>
        <fullName evidence="4">Lipoprotein</fullName>
    </recommendedName>
</protein>
<dbReference type="PATRIC" id="fig|1280952.3.peg.1352"/>
<dbReference type="Proteomes" id="UP000024816">
    <property type="component" value="Unassembled WGS sequence"/>
</dbReference>
<dbReference type="eggNOG" id="COG4782">
    <property type="taxonomic scope" value="Bacteria"/>
</dbReference>
<dbReference type="OrthoDB" id="9797755at2"/>
<organism evidence="2 3">
    <name type="scientific">Hyphomonas jannaschiana VP2</name>
    <dbReference type="NCBI Taxonomy" id="1280952"/>
    <lineage>
        <taxon>Bacteria</taxon>
        <taxon>Pseudomonadati</taxon>
        <taxon>Pseudomonadota</taxon>
        <taxon>Alphaproteobacteria</taxon>
        <taxon>Hyphomonadales</taxon>
        <taxon>Hyphomonadaceae</taxon>
        <taxon>Hyphomonas</taxon>
    </lineage>
</organism>
<accession>A0A059FEJ9</accession>
<dbReference type="RefSeq" id="WP_051597457.1">
    <property type="nucleotide sequence ID" value="NZ_ARYJ01000004.1"/>
</dbReference>
<dbReference type="PROSITE" id="PS51257">
    <property type="entry name" value="PROKAR_LIPOPROTEIN"/>
    <property type="match status" value="1"/>
</dbReference>
<gene>
    <name evidence="2" type="ORF">HJA_06812</name>
</gene>
<comment type="caution">
    <text evidence="2">The sequence shown here is derived from an EMBL/GenBank/DDBJ whole genome shotgun (WGS) entry which is preliminary data.</text>
</comment>
<feature type="signal peptide" evidence="1">
    <location>
        <begin position="1"/>
        <end position="20"/>
    </location>
</feature>
<sequence>MNSIRVTLMATLLAILAACATPPPQTPAPAAPPRDLLVELGDAEAAGDHDAMLSLAHTLLADPATDDALTLDLADLLAREGDTQGALAAYQGVADKEAAAPEPDWARLINLEGRMAEIAAAAGDTSSASIHTGRAVGLVTQHLGIDHPRLAPLLAFAKANGLDMPAIAMAGGFATLQDMELALADSVERGRDTGAAMPSGRRLSPRVFGEEPDFDLVKVFYGTDRAPDPGELLMVDGKPVLDARTYYGSERGKLETGTVIVSVPRNRSLGEIPKPSVLRFDVRPDPARHVIVGDMKIHPDMEAFVREMKLELAKSKRREIFVFIHGYNTKFDAGIERTAQLSVDLEVDGATAFYSWPSAGSLFGYKADRSQITEEAVKDLEDFLLILADRTGAERISVVAHSMGNEFLTLALEQMSRDRPGEKLFNEVIFASPDVDADDFIERVSAIDSLADDFTLYASSKDRALQASRRFNGTGRRAGDSAEPVLLPVLNTIDTSAVSDGGLGHSDIFGGAFTDFQAILWLSIEPDQRCLLGRREEGNAVAWVLGSPRTEFCDQKAFSTAMTTMRRVGVEESAFVLSEQAAEAQSIGSPDAPLWQSALRIVQWLGVAGRFMPETTAAPQ</sequence>
<name>A0A059FEJ9_9PROT</name>
<evidence type="ECO:0000256" key="1">
    <source>
        <dbReference type="SAM" id="SignalP"/>
    </source>
</evidence>
<dbReference type="Pfam" id="PF05990">
    <property type="entry name" value="DUF900"/>
    <property type="match status" value="1"/>
</dbReference>
<dbReference type="InterPro" id="IPR010297">
    <property type="entry name" value="DUF900_hydrolase"/>
</dbReference>
<keyword evidence="3" id="KW-1185">Reference proteome</keyword>